<sequence>MDLSDETPHVECDGVSEQEKTVAEVSSGSSASDLSHSEATTSLVPPCCLSKELLEQMATLDLRTRCPEVTVSKPFGCFYLMRLVERSIQVGASFSSKLFVPKEIWQQDRVKLAGVPLKVEIFQQLKQRLEKLSHALPLSSDTAKADFIEELDALLDFAQQERLHLIRSFPFLPQDQSHDVPHLMQRESSNATEEQRADASPSSIGKLKNLAFGFGRMVKKQAIAAVERAGAAPSILVKPSWTTSRC</sequence>
<dbReference type="PANTHER" id="PTHR37327:SF1">
    <property type="entry name" value="MICROTUBULE INTERACTING AND TRANSPORT DOMAIN-CONTAINING PROTEIN"/>
    <property type="match status" value="1"/>
</dbReference>
<dbReference type="PANTHER" id="PTHR37327">
    <property type="entry name" value="CHROMOSOME 1, WHOLE GENOME SHOTGUN SEQUENCE"/>
    <property type="match status" value="1"/>
</dbReference>
<feature type="region of interest" description="Disordered" evidence="1">
    <location>
        <begin position="1"/>
        <end position="38"/>
    </location>
</feature>
<feature type="compositionally biased region" description="Basic and acidic residues" evidence="1">
    <location>
        <begin position="1"/>
        <end position="22"/>
    </location>
</feature>
<dbReference type="OMA" id="EQMPTLN"/>
<dbReference type="Proteomes" id="UP000011713">
    <property type="component" value="Unassembled WGS sequence"/>
</dbReference>
<evidence type="ECO:0000313" key="3">
    <source>
        <dbReference type="Proteomes" id="UP000011713"/>
    </source>
</evidence>
<dbReference type="EnsemblProtists" id="HpaT813645">
    <property type="protein sequence ID" value="HpaP813645"/>
    <property type="gene ID" value="HpaG813645"/>
</dbReference>
<evidence type="ECO:0000313" key="2">
    <source>
        <dbReference type="EnsemblProtists" id="HpaP813645"/>
    </source>
</evidence>
<dbReference type="EMBL" id="JH598163">
    <property type="status" value="NOT_ANNOTATED_CDS"/>
    <property type="molecule type" value="Genomic_DNA"/>
</dbReference>
<accession>M4C3H7</accession>
<reference evidence="3" key="1">
    <citation type="journal article" date="2010" name="Science">
        <title>Signatures of adaptation to obligate biotrophy in the Hyaloperonospora arabidopsidis genome.</title>
        <authorList>
            <person name="Baxter L."/>
            <person name="Tripathy S."/>
            <person name="Ishaque N."/>
            <person name="Boot N."/>
            <person name="Cabral A."/>
            <person name="Kemen E."/>
            <person name="Thines M."/>
            <person name="Ah-Fong A."/>
            <person name="Anderson R."/>
            <person name="Badejoko W."/>
            <person name="Bittner-Eddy P."/>
            <person name="Boore J.L."/>
            <person name="Chibucos M.C."/>
            <person name="Coates M."/>
            <person name="Dehal P."/>
            <person name="Delehaunty K."/>
            <person name="Dong S."/>
            <person name="Downton P."/>
            <person name="Dumas B."/>
            <person name="Fabro G."/>
            <person name="Fronick C."/>
            <person name="Fuerstenberg S.I."/>
            <person name="Fulton L."/>
            <person name="Gaulin E."/>
            <person name="Govers F."/>
            <person name="Hughes L."/>
            <person name="Humphray S."/>
            <person name="Jiang R.H."/>
            <person name="Judelson H."/>
            <person name="Kamoun S."/>
            <person name="Kyung K."/>
            <person name="Meijer H."/>
            <person name="Minx P."/>
            <person name="Morris P."/>
            <person name="Nelson J."/>
            <person name="Phuntumart V."/>
            <person name="Qutob D."/>
            <person name="Rehmany A."/>
            <person name="Rougon-Cardoso A."/>
            <person name="Ryden P."/>
            <person name="Torto-Alalibo T."/>
            <person name="Studholme D."/>
            <person name="Wang Y."/>
            <person name="Win J."/>
            <person name="Wood J."/>
            <person name="Clifton S.W."/>
            <person name="Rogers J."/>
            <person name="Van den Ackerveken G."/>
            <person name="Jones J.D."/>
            <person name="McDowell J.M."/>
            <person name="Beynon J."/>
            <person name="Tyler B.M."/>
        </authorList>
    </citation>
    <scope>NUCLEOTIDE SEQUENCE [LARGE SCALE GENOMIC DNA]</scope>
    <source>
        <strain evidence="3">Emoy2</strain>
    </source>
</reference>
<dbReference type="VEuPathDB" id="FungiDB:HpaG813645"/>
<reference evidence="2" key="2">
    <citation type="submission" date="2015-06" db="UniProtKB">
        <authorList>
            <consortium name="EnsemblProtists"/>
        </authorList>
    </citation>
    <scope>IDENTIFICATION</scope>
    <source>
        <strain evidence="2">Emoy2</strain>
    </source>
</reference>
<dbReference type="eggNOG" id="ENOG502SAG5">
    <property type="taxonomic scope" value="Eukaryota"/>
</dbReference>
<dbReference type="InParanoid" id="M4C3H7"/>
<organism evidence="2 3">
    <name type="scientific">Hyaloperonospora arabidopsidis (strain Emoy2)</name>
    <name type="common">Downy mildew agent</name>
    <name type="synonym">Peronospora arabidopsidis</name>
    <dbReference type="NCBI Taxonomy" id="559515"/>
    <lineage>
        <taxon>Eukaryota</taxon>
        <taxon>Sar</taxon>
        <taxon>Stramenopiles</taxon>
        <taxon>Oomycota</taxon>
        <taxon>Peronosporomycetes</taxon>
        <taxon>Peronosporales</taxon>
        <taxon>Peronosporaceae</taxon>
        <taxon>Hyaloperonospora</taxon>
    </lineage>
</organism>
<proteinExistence type="predicted"/>
<keyword evidence="3" id="KW-1185">Reference proteome</keyword>
<name>M4C3H7_HYAAE</name>
<protein>
    <submittedName>
        <fullName evidence="2">Uncharacterized protein</fullName>
    </submittedName>
</protein>
<evidence type="ECO:0000256" key="1">
    <source>
        <dbReference type="SAM" id="MobiDB-lite"/>
    </source>
</evidence>
<dbReference type="AlphaFoldDB" id="M4C3H7"/>
<dbReference type="HOGENOM" id="CLU_1130873_0_0_1"/>